<feature type="transmembrane region" description="Helical" evidence="8">
    <location>
        <begin position="343"/>
        <end position="366"/>
    </location>
</feature>
<comment type="subcellular location">
    <subcellularLocation>
        <location evidence="1">Membrane</location>
        <topology evidence="1">Multi-pass membrane protein</topology>
    </subcellularLocation>
</comment>
<dbReference type="GO" id="GO:0022857">
    <property type="term" value="F:transmembrane transporter activity"/>
    <property type="evidence" value="ECO:0007669"/>
    <property type="project" value="InterPro"/>
</dbReference>
<sequence>MPSTRYNERRPSAEASEAQALLQAFDDAAPEEPEDPKMTLLSMKTLKARLRFFQDEDRTPLERDLVRRLDTFLMTFGCISQVIKYLDQSNISSAYVSGMKEDLGLYGNELNYFTTYFNISYCIMLIPSQVILTYVRPSYWLPGLEIGWGVITGLIALAQNARHVYVLRVFLGLFESSAWPGMMTLFMYWYTPTELAKRMGFYHSCQAIGQMMSGALAVALLNTLDGTHGLPGWRWLFIINAIMTVCVGLAGLFMLPDYPNRPNPRAFWFTADHARMASARLERHGRAEAKRITWASARRTVRLWVTYFIPVLYIATVLAQYGYNYFNLFLKSLTNPDGSRTWSASQVNAIPIAGGAINVVFVWVWAILSDIFQTRWTLIVAQALIGLAPAVTMSVWTRHPDTTPLSAAYASYFISYLPLGTAPLVMSWLSDILPQDPEARTLILGYSIAGVYAIIAWSQVLVWPATQAPHYRYAWQVSIALWVVVVAMACSLRYVDVRYLLPRRRAAVAAAVAAAGSPVVIEGLKDDDGEQGIEAGVAESGDRTKPVNPGRTEVEALP</sequence>
<dbReference type="Gene3D" id="1.20.1250.20">
    <property type="entry name" value="MFS general substrate transporter like domains"/>
    <property type="match status" value="2"/>
</dbReference>
<organism evidence="10 11">
    <name type="scientific">Pleurostoma richardsiae</name>
    <dbReference type="NCBI Taxonomy" id="41990"/>
    <lineage>
        <taxon>Eukaryota</taxon>
        <taxon>Fungi</taxon>
        <taxon>Dikarya</taxon>
        <taxon>Ascomycota</taxon>
        <taxon>Pezizomycotina</taxon>
        <taxon>Sordariomycetes</taxon>
        <taxon>Sordariomycetidae</taxon>
        <taxon>Calosphaeriales</taxon>
        <taxon>Pleurostomataceae</taxon>
        <taxon>Pleurostoma</taxon>
    </lineage>
</organism>
<dbReference type="AlphaFoldDB" id="A0AA38VX88"/>
<evidence type="ECO:0000313" key="10">
    <source>
        <dbReference type="EMBL" id="KAJ9157209.1"/>
    </source>
</evidence>
<comment type="similarity">
    <text evidence="6">Belongs to the major facilitator superfamily. Allantoate permease family.</text>
</comment>
<dbReference type="SUPFAM" id="SSF103473">
    <property type="entry name" value="MFS general substrate transporter"/>
    <property type="match status" value="1"/>
</dbReference>
<evidence type="ECO:0000313" key="11">
    <source>
        <dbReference type="Proteomes" id="UP001174694"/>
    </source>
</evidence>
<feature type="transmembrane region" description="Helical" evidence="8">
    <location>
        <begin position="165"/>
        <end position="189"/>
    </location>
</feature>
<dbReference type="InterPro" id="IPR020846">
    <property type="entry name" value="MFS_dom"/>
</dbReference>
<evidence type="ECO:0000256" key="3">
    <source>
        <dbReference type="ARBA" id="ARBA00022692"/>
    </source>
</evidence>
<gene>
    <name evidence="10" type="ORF">NKR23_g247</name>
</gene>
<feature type="domain" description="Major facilitator superfamily (MFS) profile" evidence="9">
    <location>
        <begin position="73"/>
        <end position="505"/>
    </location>
</feature>
<evidence type="ECO:0000256" key="1">
    <source>
        <dbReference type="ARBA" id="ARBA00004141"/>
    </source>
</evidence>
<name>A0AA38VX88_9PEZI</name>
<feature type="transmembrane region" description="Helical" evidence="8">
    <location>
        <begin position="139"/>
        <end position="159"/>
    </location>
</feature>
<dbReference type="PROSITE" id="PS50850">
    <property type="entry name" value="MFS"/>
    <property type="match status" value="1"/>
</dbReference>
<dbReference type="InterPro" id="IPR036259">
    <property type="entry name" value="MFS_trans_sf"/>
</dbReference>
<dbReference type="PANTHER" id="PTHR43791:SF64">
    <property type="entry name" value="MAJOR FACILITATOR SUPERFAMILY (MFS) PROFILE DOMAIN-CONTAINING PROTEIN"/>
    <property type="match status" value="1"/>
</dbReference>
<feature type="transmembrane region" description="Helical" evidence="8">
    <location>
        <begin position="441"/>
        <end position="461"/>
    </location>
</feature>
<dbReference type="InterPro" id="IPR011701">
    <property type="entry name" value="MFS"/>
</dbReference>
<reference evidence="10" key="1">
    <citation type="submission" date="2022-07" db="EMBL/GenBank/DDBJ databases">
        <title>Fungi with potential for degradation of polypropylene.</title>
        <authorList>
            <person name="Gostincar C."/>
        </authorList>
    </citation>
    <scope>NUCLEOTIDE SEQUENCE</scope>
    <source>
        <strain evidence="10">EXF-13308</strain>
    </source>
</reference>
<evidence type="ECO:0000259" key="9">
    <source>
        <dbReference type="PROSITE" id="PS50850"/>
    </source>
</evidence>
<feature type="transmembrane region" description="Helical" evidence="8">
    <location>
        <begin position="233"/>
        <end position="255"/>
    </location>
</feature>
<proteinExistence type="inferred from homology"/>
<comment type="caution">
    <text evidence="10">The sequence shown here is derived from an EMBL/GenBank/DDBJ whole genome shotgun (WGS) entry which is preliminary data.</text>
</comment>
<feature type="transmembrane region" description="Helical" evidence="8">
    <location>
        <begin position="473"/>
        <end position="495"/>
    </location>
</feature>
<feature type="transmembrane region" description="Helical" evidence="8">
    <location>
        <begin position="301"/>
        <end position="323"/>
    </location>
</feature>
<dbReference type="Proteomes" id="UP001174694">
    <property type="component" value="Unassembled WGS sequence"/>
</dbReference>
<dbReference type="PANTHER" id="PTHR43791">
    <property type="entry name" value="PERMEASE-RELATED"/>
    <property type="match status" value="1"/>
</dbReference>
<protein>
    <submittedName>
        <fullName evidence="10">Major facilitator superfamily transporter</fullName>
    </submittedName>
</protein>
<keyword evidence="4 8" id="KW-1133">Transmembrane helix</keyword>
<accession>A0AA38VX88</accession>
<evidence type="ECO:0000256" key="5">
    <source>
        <dbReference type="ARBA" id="ARBA00023136"/>
    </source>
</evidence>
<keyword evidence="2" id="KW-0813">Transport</keyword>
<dbReference type="EMBL" id="JANBVO010000001">
    <property type="protein sequence ID" value="KAJ9157209.1"/>
    <property type="molecule type" value="Genomic_DNA"/>
</dbReference>
<evidence type="ECO:0000256" key="8">
    <source>
        <dbReference type="SAM" id="Phobius"/>
    </source>
</evidence>
<evidence type="ECO:0000256" key="7">
    <source>
        <dbReference type="SAM" id="MobiDB-lite"/>
    </source>
</evidence>
<evidence type="ECO:0000256" key="4">
    <source>
        <dbReference type="ARBA" id="ARBA00022989"/>
    </source>
</evidence>
<feature type="transmembrane region" description="Helical" evidence="8">
    <location>
        <begin position="378"/>
        <end position="397"/>
    </location>
</feature>
<dbReference type="Pfam" id="PF07690">
    <property type="entry name" value="MFS_1"/>
    <property type="match status" value="1"/>
</dbReference>
<feature type="transmembrane region" description="Helical" evidence="8">
    <location>
        <begin position="409"/>
        <end position="429"/>
    </location>
</feature>
<feature type="transmembrane region" description="Helical" evidence="8">
    <location>
        <begin position="113"/>
        <end position="132"/>
    </location>
</feature>
<keyword evidence="3 8" id="KW-0812">Transmembrane</keyword>
<evidence type="ECO:0000256" key="2">
    <source>
        <dbReference type="ARBA" id="ARBA00022448"/>
    </source>
</evidence>
<keyword evidence="11" id="KW-1185">Reference proteome</keyword>
<evidence type="ECO:0000256" key="6">
    <source>
        <dbReference type="ARBA" id="ARBA00037968"/>
    </source>
</evidence>
<dbReference type="GO" id="GO:0016020">
    <property type="term" value="C:membrane"/>
    <property type="evidence" value="ECO:0007669"/>
    <property type="project" value="UniProtKB-SubCell"/>
</dbReference>
<keyword evidence="5 8" id="KW-0472">Membrane</keyword>
<feature type="region of interest" description="Disordered" evidence="7">
    <location>
        <begin position="532"/>
        <end position="558"/>
    </location>
</feature>
<dbReference type="FunFam" id="1.20.1250.20:FF:000065">
    <property type="entry name" value="Putative MFS pantothenate transporter"/>
    <property type="match status" value="1"/>
</dbReference>